<gene>
    <name evidence="1" type="ORF">DME_LOCUS8990</name>
</gene>
<proteinExistence type="predicted"/>
<sequence length="156" mass="17217">MLEDKSTNFKQSLEKFQIPSLDSKHGSDEVIVEKAINHEANKIQPIENSTIGNFDANTSSVITNYCVIALLDVSPKTHAADNLSTPTLQKNNVHTGNLDVLSEVSFANLEMIKAIPRTYQDLQISYPRPIPPTPSGILKICTPSFYGGNPNLMEYL</sequence>
<name>A0A158Q4L9_DRAME</name>
<accession>A0A158Q4L9</accession>
<evidence type="ECO:0000313" key="1">
    <source>
        <dbReference type="EMBL" id="VDN59017.1"/>
    </source>
</evidence>
<keyword evidence="3" id="KW-1185">Reference proteome</keyword>
<reference evidence="4" key="1">
    <citation type="submission" date="2016-04" db="UniProtKB">
        <authorList>
            <consortium name="WormBaseParasite"/>
        </authorList>
    </citation>
    <scope>IDENTIFICATION</scope>
</reference>
<protein>
    <submittedName>
        <fullName evidence="4">Reverse transcriptase domain-containing protein</fullName>
    </submittedName>
</protein>
<organism evidence="2 4">
    <name type="scientific">Dracunculus medinensis</name>
    <name type="common">Guinea worm</name>
    <dbReference type="NCBI Taxonomy" id="318479"/>
    <lineage>
        <taxon>Eukaryota</taxon>
        <taxon>Metazoa</taxon>
        <taxon>Ecdysozoa</taxon>
        <taxon>Nematoda</taxon>
        <taxon>Chromadorea</taxon>
        <taxon>Rhabditida</taxon>
        <taxon>Spirurina</taxon>
        <taxon>Dracunculoidea</taxon>
        <taxon>Dracunculidae</taxon>
        <taxon>Dracunculus</taxon>
    </lineage>
</organism>
<evidence type="ECO:0000313" key="3">
    <source>
        <dbReference type="Proteomes" id="UP000274756"/>
    </source>
</evidence>
<evidence type="ECO:0000313" key="4">
    <source>
        <dbReference type="WBParaSite" id="DME_0000519101-mRNA-1"/>
    </source>
</evidence>
<dbReference type="Proteomes" id="UP000274756">
    <property type="component" value="Unassembled WGS sequence"/>
</dbReference>
<dbReference type="AlphaFoldDB" id="A0A158Q4L9"/>
<reference evidence="1 3" key="2">
    <citation type="submission" date="2018-11" db="EMBL/GenBank/DDBJ databases">
        <authorList>
            <consortium name="Pathogen Informatics"/>
        </authorList>
    </citation>
    <scope>NUCLEOTIDE SEQUENCE [LARGE SCALE GENOMIC DNA]</scope>
</reference>
<evidence type="ECO:0000313" key="2">
    <source>
        <dbReference type="Proteomes" id="UP000038040"/>
    </source>
</evidence>
<dbReference type="Proteomes" id="UP000038040">
    <property type="component" value="Unplaced"/>
</dbReference>
<dbReference type="WBParaSite" id="DME_0000519101-mRNA-1">
    <property type="protein sequence ID" value="DME_0000519101-mRNA-1"/>
    <property type="gene ID" value="DME_0000519101"/>
</dbReference>
<dbReference type="EMBL" id="UYYG01001175">
    <property type="protein sequence ID" value="VDN59017.1"/>
    <property type="molecule type" value="Genomic_DNA"/>
</dbReference>